<proteinExistence type="predicted"/>
<name>W4M478_9BACT</name>
<comment type="caution">
    <text evidence="1">The sequence shown here is derived from an EMBL/GenBank/DDBJ whole genome shotgun (WGS) entry which is preliminary data.</text>
</comment>
<keyword evidence="2" id="KW-1185">Reference proteome</keyword>
<dbReference type="Proteomes" id="UP000019140">
    <property type="component" value="Unassembled WGS sequence"/>
</dbReference>
<reference evidence="1 2" key="1">
    <citation type="journal article" date="2014" name="Nature">
        <title>An environmental bacterial taxon with a large and distinct metabolic repertoire.</title>
        <authorList>
            <person name="Wilson M.C."/>
            <person name="Mori T."/>
            <person name="Ruckert C."/>
            <person name="Uria A.R."/>
            <person name="Helf M.J."/>
            <person name="Takada K."/>
            <person name="Gernert C."/>
            <person name="Steffens U.A."/>
            <person name="Heycke N."/>
            <person name="Schmitt S."/>
            <person name="Rinke C."/>
            <person name="Helfrich E.J."/>
            <person name="Brachmann A.O."/>
            <person name="Gurgui C."/>
            <person name="Wakimoto T."/>
            <person name="Kracht M."/>
            <person name="Crusemann M."/>
            <person name="Hentschel U."/>
            <person name="Abe I."/>
            <person name="Matsunaga S."/>
            <person name="Kalinowski J."/>
            <person name="Takeyama H."/>
            <person name="Piel J."/>
        </authorList>
    </citation>
    <scope>NUCLEOTIDE SEQUENCE [LARGE SCALE GENOMIC DNA]</scope>
    <source>
        <strain evidence="2">TSY2</strain>
    </source>
</reference>
<sequence length="39" mass="4172">MSYNDPAYLAKRHGMGDCNGMVGKVSNILSQFIRSAAAP</sequence>
<protein>
    <submittedName>
        <fullName evidence="1">Uncharacterized protein</fullName>
    </submittedName>
</protein>
<dbReference type="AlphaFoldDB" id="W4M478"/>
<organism evidence="1 2">
    <name type="scientific">Candidatus Entotheonella gemina</name>
    <dbReference type="NCBI Taxonomy" id="1429439"/>
    <lineage>
        <taxon>Bacteria</taxon>
        <taxon>Pseudomonadati</taxon>
        <taxon>Nitrospinota/Tectimicrobiota group</taxon>
        <taxon>Candidatus Tectimicrobiota</taxon>
        <taxon>Candidatus Entotheonellia</taxon>
        <taxon>Candidatus Entotheonellales</taxon>
        <taxon>Candidatus Entotheonellaceae</taxon>
        <taxon>Candidatus Entotheonella</taxon>
    </lineage>
</organism>
<evidence type="ECO:0000313" key="2">
    <source>
        <dbReference type="Proteomes" id="UP000019140"/>
    </source>
</evidence>
<dbReference type="HOGENOM" id="CLU_3306494_0_0_7"/>
<accession>W4M478</accession>
<evidence type="ECO:0000313" key="1">
    <source>
        <dbReference type="EMBL" id="ETX04978.1"/>
    </source>
</evidence>
<gene>
    <name evidence="1" type="ORF">ETSY2_25655</name>
</gene>
<dbReference type="EMBL" id="AZHX01001073">
    <property type="protein sequence ID" value="ETX04978.1"/>
    <property type="molecule type" value="Genomic_DNA"/>
</dbReference>